<dbReference type="WBParaSite" id="PSAMB.scaffold36size104415.g936.t1">
    <property type="protein sequence ID" value="PSAMB.scaffold36size104415.g936.t1"/>
    <property type="gene ID" value="PSAMB.scaffold36size104415.g936"/>
</dbReference>
<dbReference type="GO" id="GO:0032981">
    <property type="term" value="P:mitochondrial respiratory chain complex I assembly"/>
    <property type="evidence" value="ECO:0007669"/>
    <property type="project" value="TreeGrafter"/>
</dbReference>
<dbReference type="GO" id="GO:0033617">
    <property type="term" value="P:mitochondrial respiratory chain complex IV assembly"/>
    <property type="evidence" value="ECO:0007669"/>
    <property type="project" value="TreeGrafter"/>
</dbReference>
<reference evidence="2" key="1">
    <citation type="submission" date="2022-11" db="UniProtKB">
        <authorList>
            <consortium name="WormBaseParasite"/>
        </authorList>
    </citation>
    <scope>IDENTIFICATION</scope>
</reference>
<accession>A0A914WBN9</accession>
<name>A0A914WBN9_9BILA</name>
<dbReference type="PANTHER" id="PTHR47148">
    <property type="entry name" value="CYTOCHROME C OXIDASE ASSEMBLY FACTOR 1 HOMOLOG"/>
    <property type="match status" value="1"/>
</dbReference>
<sequence>MVQLSTLVKVAGGTLVAGTCGMYFAHRVQQARVKAFPHYTEALKICKAHDKVTAALGEPIKLGDVDLKDYKRNYLGVAKSRLRVPMVGSRESGFLNIFALKAEGQPAVGYRVALLQLELTSEGDVITIYDTRQWTEEIDA</sequence>
<dbReference type="AlphaFoldDB" id="A0A914WBN9"/>
<dbReference type="PANTHER" id="PTHR47148:SF1">
    <property type="entry name" value="CYTOCHROME C OXIDASE ASSEMBLY FACTOR 1 HOMOLOG"/>
    <property type="match status" value="1"/>
</dbReference>
<proteinExistence type="predicted"/>
<protein>
    <submittedName>
        <fullName evidence="2">Mitochondrial import inner membrane translocase subunit Tim21</fullName>
    </submittedName>
</protein>
<keyword evidence="1" id="KW-1185">Reference proteome</keyword>
<dbReference type="GO" id="GO:0005743">
    <property type="term" value="C:mitochondrial inner membrane"/>
    <property type="evidence" value="ECO:0007669"/>
    <property type="project" value="TreeGrafter"/>
</dbReference>
<evidence type="ECO:0000313" key="1">
    <source>
        <dbReference type="Proteomes" id="UP000887566"/>
    </source>
</evidence>
<evidence type="ECO:0000313" key="2">
    <source>
        <dbReference type="WBParaSite" id="PSAMB.scaffold36size104415.g936.t1"/>
    </source>
</evidence>
<organism evidence="1 2">
    <name type="scientific">Plectus sambesii</name>
    <dbReference type="NCBI Taxonomy" id="2011161"/>
    <lineage>
        <taxon>Eukaryota</taxon>
        <taxon>Metazoa</taxon>
        <taxon>Ecdysozoa</taxon>
        <taxon>Nematoda</taxon>
        <taxon>Chromadorea</taxon>
        <taxon>Plectida</taxon>
        <taxon>Plectina</taxon>
        <taxon>Plectoidea</taxon>
        <taxon>Plectidae</taxon>
        <taxon>Plectus</taxon>
    </lineage>
</organism>
<dbReference type="Proteomes" id="UP000887566">
    <property type="component" value="Unplaced"/>
</dbReference>